<dbReference type="Pfam" id="PF00679">
    <property type="entry name" value="EFG_C"/>
    <property type="match status" value="1"/>
</dbReference>
<dbReference type="InterPro" id="IPR053905">
    <property type="entry name" value="EF-G-like_DII"/>
</dbReference>
<dbReference type="Gene3D" id="2.40.30.10">
    <property type="entry name" value="Translation factors"/>
    <property type="match status" value="1"/>
</dbReference>
<sequence length="710" mass="74510">MGTRGTEESRRRGGGAPPVTPRAPDDLRTIAVVGPSGSGKTTLVEALLAASGTISRAGSVDAGTTVGDHDPAAVRQHRTVGLSVAPLVHDGVKVNLVDTPGYVDFVGELRAGLRAADSALFVVSATEEVDVATRAVWDECAAAGMPRAVVVSRIDHQRADVDAAVAGLRAALGDGVHPVYELTQDGLLGLISLQRSVCTDGVRTLADPDAADLERVRPDRDALIEAVIGESEDEALMERYLAGEPVEPEVLIRDLETAISRGTLFPVFLVSSLTGVGVADLLDALPRAFPSPLERPLPVATDPHGRRRSPLTPDPDGPFAAEVIHTEVDAYVGRVSLLRVFSGTLRPDDTVHVSGHGMADRGHADHDADERVAHVYTPLGGSLTEVPYAIAGDVCALTKVASAETGDTLSSPAEPLLIDPWPMPEPLLPVAVVAKTRRDEDTLSRNLARLTAADPTLRLERNAETGQLVLWCMGDSHADVVLTRLREGGAEVETEPVRVSLRETFAGPAKAQGRHVKQSGGHGQYAVCEIEVEPLPRGEGVEFVDKVVGGAVPRQFIPSVEKGVRAQLENGLAEGCPVVDVRVTLTGGKAHSVDSSDAAFQTAGALAVKEAAARAGVLVLEPVDEVAVDVPDEHLGAVLEDLSSRRGRVQATDAGSQSGRSVVRAAVPATELLSYSVDLRSLTSGAASFTRTFAQYEVAPEGAPTSSRLR</sequence>
<evidence type="ECO:0000256" key="2">
    <source>
        <dbReference type="ARBA" id="ARBA00023134"/>
    </source>
</evidence>
<dbReference type="Gene3D" id="3.30.230.10">
    <property type="match status" value="1"/>
</dbReference>
<dbReference type="Pfam" id="PF00009">
    <property type="entry name" value="GTP_EFTU"/>
    <property type="match status" value="1"/>
</dbReference>
<dbReference type="Gene3D" id="3.40.50.300">
    <property type="entry name" value="P-loop containing nucleotide triphosphate hydrolases"/>
    <property type="match status" value="1"/>
</dbReference>
<organism evidence="5 7">
    <name type="scientific">Mumia zhuanghuii</name>
    <dbReference type="NCBI Taxonomy" id="2585211"/>
    <lineage>
        <taxon>Bacteria</taxon>
        <taxon>Bacillati</taxon>
        <taxon>Actinomycetota</taxon>
        <taxon>Actinomycetes</taxon>
        <taxon>Propionibacteriales</taxon>
        <taxon>Nocardioidaceae</taxon>
        <taxon>Mumia</taxon>
    </lineage>
</organism>
<dbReference type="SMART" id="SM00838">
    <property type="entry name" value="EFG_C"/>
    <property type="match status" value="1"/>
</dbReference>
<dbReference type="GO" id="GO:0005525">
    <property type="term" value="F:GTP binding"/>
    <property type="evidence" value="ECO:0007669"/>
    <property type="project" value="UniProtKB-KW"/>
</dbReference>
<dbReference type="EMBL" id="VDFR01000023">
    <property type="protein sequence ID" value="TNC49512.1"/>
    <property type="molecule type" value="Genomic_DNA"/>
</dbReference>
<dbReference type="InterPro" id="IPR035647">
    <property type="entry name" value="EFG_III/V"/>
</dbReference>
<keyword evidence="1" id="KW-0547">Nucleotide-binding</keyword>
<dbReference type="GO" id="GO:0032790">
    <property type="term" value="P:ribosome disassembly"/>
    <property type="evidence" value="ECO:0007669"/>
    <property type="project" value="TreeGrafter"/>
</dbReference>
<dbReference type="PANTHER" id="PTHR43261:SF6">
    <property type="entry name" value="ELONGATION FACTOR G-LIKE PROTEIN"/>
    <property type="match status" value="1"/>
</dbReference>
<evidence type="ECO:0000313" key="6">
    <source>
        <dbReference type="EMBL" id="TNC49512.1"/>
    </source>
</evidence>
<dbReference type="AlphaFoldDB" id="A0A5C4MBG6"/>
<dbReference type="InterPro" id="IPR009000">
    <property type="entry name" value="Transl_B-barrel_sf"/>
</dbReference>
<dbReference type="InterPro" id="IPR000640">
    <property type="entry name" value="EFG_V-like"/>
</dbReference>
<keyword evidence="5" id="KW-0648">Protein biosynthesis</keyword>
<dbReference type="SUPFAM" id="SSF50447">
    <property type="entry name" value="Translation proteins"/>
    <property type="match status" value="1"/>
</dbReference>
<keyword evidence="2" id="KW-0342">GTP-binding</keyword>
<dbReference type="FunFam" id="3.30.70.240:FF:000001">
    <property type="entry name" value="Elongation factor G"/>
    <property type="match status" value="1"/>
</dbReference>
<comment type="caution">
    <text evidence="5">The sequence shown here is derived from an EMBL/GenBank/DDBJ whole genome shotgun (WGS) entry which is preliminary data.</text>
</comment>
<dbReference type="SUPFAM" id="SSF54980">
    <property type="entry name" value="EF-G C-terminal domain-like"/>
    <property type="match status" value="2"/>
</dbReference>
<dbReference type="InterPro" id="IPR000795">
    <property type="entry name" value="T_Tr_GTP-bd_dom"/>
</dbReference>
<dbReference type="InterPro" id="IPR005225">
    <property type="entry name" value="Small_GTP-bd"/>
</dbReference>
<feature type="compositionally biased region" description="Basic and acidic residues" evidence="3">
    <location>
        <begin position="1"/>
        <end position="11"/>
    </location>
</feature>
<feature type="domain" description="Tr-type G" evidence="4">
    <location>
        <begin position="25"/>
        <end position="293"/>
    </location>
</feature>
<dbReference type="Gene3D" id="3.30.70.870">
    <property type="entry name" value="Elongation Factor G (Translational Gtpase), domain 3"/>
    <property type="match status" value="1"/>
</dbReference>
<protein>
    <submittedName>
        <fullName evidence="5">Elongation factor G-like protein EF-G2</fullName>
    </submittedName>
</protein>
<dbReference type="InterPro" id="IPR005517">
    <property type="entry name" value="Transl_elong_EFG/EF2_IV"/>
</dbReference>
<dbReference type="EMBL" id="VDFR01000198">
    <property type="protein sequence ID" value="TNC31869.1"/>
    <property type="molecule type" value="Genomic_DNA"/>
</dbReference>
<dbReference type="Gene3D" id="3.30.70.240">
    <property type="match status" value="1"/>
</dbReference>
<dbReference type="OrthoDB" id="9801472at2"/>
<dbReference type="InterPro" id="IPR027417">
    <property type="entry name" value="P-loop_NTPase"/>
</dbReference>
<reference evidence="5 7" key="1">
    <citation type="submission" date="2019-05" db="EMBL/GenBank/DDBJ databases">
        <title>Mumia sp. nov., isolated from the intestinal contents of plateau pika (Ochotona curzoniae) in the Qinghai-Tibet plateau of China.</title>
        <authorList>
            <person name="Tian Z."/>
        </authorList>
    </citation>
    <scope>NUCLEOTIDE SEQUENCE [LARGE SCALE GENOMIC DNA]</scope>
    <source>
        <strain evidence="7">527</strain>
        <strain evidence="5">Z527</strain>
    </source>
</reference>
<dbReference type="SUPFAM" id="SSF52540">
    <property type="entry name" value="P-loop containing nucleoside triphosphate hydrolases"/>
    <property type="match status" value="1"/>
</dbReference>
<dbReference type="InterPro" id="IPR014721">
    <property type="entry name" value="Ribsml_uS5_D2-typ_fold_subgr"/>
</dbReference>
<evidence type="ECO:0000259" key="4">
    <source>
        <dbReference type="PROSITE" id="PS51722"/>
    </source>
</evidence>
<dbReference type="SMART" id="SM00889">
    <property type="entry name" value="EFG_IV"/>
    <property type="match status" value="1"/>
</dbReference>
<evidence type="ECO:0000313" key="5">
    <source>
        <dbReference type="EMBL" id="TNC31869.1"/>
    </source>
</evidence>
<dbReference type="CDD" id="cd03713">
    <property type="entry name" value="EFG_mtEFG_C"/>
    <property type="match status" value="1"/>
</dbReference>
<dbReference type="NCBIfam" id="NF009381">
    <property type="entry name" value="PRK12740.1-5"/>
    <property type="match status" value="1"/>
</dbReference>
<dbReference type="Pfam" id="PF03764">
    <property type="entry name" value="EFG_IV"/>
    <property type="match status" value="1"/>
</dbReference>
<dbReference type="NCBIfam" id="TIGR00231">
    <property type="entry name" value="small_GTP"/>
    <property type="match status" value="1"/>
</dbReference>
<dbReference type="Proteomes" id="UP000306740">
    <property type="component" value="Unassembled WGS sequence"/>
</dbReference>
<keyword evidence="5" id="KW-0251">Elongation factor</keyword>
<dbReference type="CDD" id="cd01434">
    <property type="entry name" value="EFG_mtEFG1_IV"/>
    <property type="match status" value="1"/>
</dbReference>
<feature type="region of interest" description="Disordered" evidence="3">
    <location>
        <begin position="1"/>
        <end position="25"/>
    </location>
</feature>
<dbReference type="PROSITE" id="PS51722">
    <property type="entry name" value="G_TR_2"/>
    <property type="match status" value="1"/>
</dbReference>
<accession>A0A5C4MBG6</accession>
<dbReference type="InterPro" id="IPR041095">
    <property type="entry name" value="EFG_II"/>
</dbReference>
<dbReference type="GO" id="GO:0003924">
    <property type="term" value="F:GTPase activity"/>
    <property type="evidence" value="ECO:0007669"/>
    <property type="project" value="InterPro"/>
</dbReference>
<dbReference type="FunFam" id="3.30.230.10:FF:000003">
    <property type="entry name" value="Elongation factor G"/>
    <property type="match status" value="1"/>
</dbReference>
<dbReference type="InterPro" id="IPR035649">
    <property type="entry name" value="EFG_V"/>
</dbReference>
<dbReference type="PANTHER" id="PTHR43261">
    <property type="entry name" value="TRANSLATION ELONGATION FACTOR G-RELATED"/>
    <property type="match status" value="1"/>
</dbReference>
<evidence type="ECO:0000256" key="1">
    <source>
        <dbReference type="ARBA" id="ARBA00022741"/>
    </source>
</evidence>
<dbReference type="SUPFAM" id="SSF54211">
    <property type="entry name" value="Ribosomal protein S5 domain 2-like"/>
    <property type="match status" value="1"/>
</dbReference>
<dbReference type="CDD" id="cd16262">
    <property type="entry name" value="EFG_III"/>
    <property type="match status" value="1"/>
</dbReference>
<dbReference type="RefSeq" id="WP_139105440.1">
    <property type="nucleotide sequence ID" value="NZ_VDFR01000023.1"/>
</dbReference>
<dbReference type="NCBIfam" id="NF009377">
    <property type="entry name" value="PRK12740.1-1"/>
    <property type="match status" value="1"/>
</dbReference>
<dbReference type="Pfam" id="PF14492">
    <property type="entry name" value="EFG_III"/>
    <property type="match status" value="1"/>
</dbReference>
<dbReference type="Pfam" id="PF22042">
    <property type="entry name" value="EF-G_D2"/>
    <property type="match status" value="1"/>
</dbReference>
<evidence type="ECO:0000256" key="3">
    <source>
        <dbReference type="SAM" id="MobiDB-lite"/>
    </source>
</evidence>
<proteinExistence type="predicted"/>
<evidence type="ECO:0000313" key="7">
    <source>
        <dbReference type="Proteomes" id="UP000306740"/>
    </source>
</evidence>
<dbReference type="GO" id="GO:0003746">
    <property type="term" value="F:translation elongation factor activity"/>
    <property type="evidence" value="ECO:0007669"/>
    <property type="project" value="UniProtKB-KW"/>
</dbReference>
<dbReference type="InterPro" id="IPR009022">
    <property type="entry name" value="EFG_III"/>
</dbReference>
<gene>
    <name evidence="6" type="ORF">FHE65_05380</name>
    <name evidence="5" type="ORF">FHE65_30695</name>
</gene>
<name>A0A5C4MBG6_9ACTN</name>
<dbReference type="InterPro" id="IPR020568">
    <property type="entry name" value="Ribosomal_Su5_D2-typ_SF"/>
</dbReference>
<feature type="region of interest" description="Disordered" evidence="3">
    <location>
        <begin position="293"/>
        <end position="317"/>
    </location>
</feature>
<dbReference type="InterPro" id="IPR047872">
    <property type="entry name" value="EFG_IV"/>
</dbReference>